<feature type="compositionally biased region" description="Basic and acidic residues" evidence="1">
    <location>
        <begin position="121"/>
        <end position="130"/>
    </location>
</feature>
<feature type="domain" description="SCP" evidence="3">
    <location>
        <begin position="149"/>
        <end position="265"/>
    </location>
</feature>
<dbReference type="CDD" id="cd05379">
    <property type="entry name" value="CAP_bacterial"/>
    <property type="match status" value="1"/>
</dbReference>
<dbReference type="PANTHER" id="PTHR31157">
    <property type="entry name" value="SCP DOMAIN-CONTAINING PROTEIN"/>
    <property type="match status" value="1"/>
</dbReference>
<evidence type="ECO:0000313" key="5">
    <source>
        <dbReference type="Proteomes" id="UP000593626"/>
    </source>
</evidence>
<gene>
    <name evidence="4" type="ORF">G8O30_10935</name>
</gene>
<dbReference type="InterPro" id="IPR014044">
    <property type="entry name" value="CAP_dom"/>
</dbReference>
<feature type="signal peptide" evidence="2">
    <location>
        <begin position="1"/>
        <end position="22"/>
    </location>
</feature>
<organism evidence="4 5">
    <name type="scientific">Mangrovibacillus cuniculi</name>
    <dbReference type="NCBI Taxonomy" id="2593652"/>
    <lineage>
        <taxon>Bacteria</taxon>
        <taxon>Bacillati</taxon>
        <taxon>Bacillota</taxon>
        <taxon>Bacilli</taxon>
        <taxon>Bacillales</taxon>
        <taxon>Bacillaceae</taxon>
        <taxon>Mangrovibacillus</taxon>
    </lineage>
</organism>
<feature type="region of interest" description="Disordered" evidence="1">
    <location>
        <begin position="75"/>
        <end position="143"/>
    </location>
</feature>
<keyword evidence="2" id="KW-0732">Signal</keyword>
<dbReference type="PANTHER" id="PTHR31157:SF1">
    <property type="entry name" value="SCP DOMAIN-CONTAINING PROTEIN"/>
    <property type="match status" value="1"/>
</dbReference>
<accession>A0A7S8CCQ2</accession>
<evidence type="ECO:0000256" key="2">
    <source>
        <dbReference type="SAM" id="SignalP"/>
    </source>
</evidence>
<dbReference type="Pfam" id="PF00188">
    <property type="entry name" value="CAP"/>
    <property type="match status" value="1"/>
</dbReference>
<sequence>MKKYAIALGTTLMLAVPTIGQADANTADVQVKVQKLNSLNIESILSDIQNGTFSLDKNLSQEQINNLLKQALQGANGHTQMTPAPEQKPAPEAPKQEAPKAEAPAPAPAPEKVEAPAPAQPKEEVKEEAPAPKQEAQSSEDKQFAAQVLDLVNQERQKAGLQPVQLDEQVASVATKKSEDMRDNNYFSHTSPTYGSPFDMLKQFGVNYNSAGENIAAGQRTPEEVMKAWMESPGHKANILSSNFTHLGVGVAKGGSYGVYWTQMFIGK</sequence>
<dbReference type="RefSeq" id="WP_239672096.1">
    <property type="nucleotide sequence ID" value="NZ_CP049742.1"/>
</dbReference>
<reference evidence="4 5" key="1">
    <citation type="submission" date="2019-07" db="EMBL/GenBank/DDBJ databases">
        <title>Genome sequence of 2 isolates from Red Sea Mangroves.</title>
        <authorList>
            <person name="Sefrji F."/>
            <person name="Michoud G."/>
            <person name="Merlino G."/>
            <person name="Daffonchio D."/>
        </authorList>
    </citation>
    <scope>NUCLEOTIDE SEQUENCE [LARGE SCALE GENOMIC DNA]</scope>
    <source>
        <strain evidence="4 5">R1DC41</strain>
    </source>
</reference>
<name>A0A7S8CCQ2_9BACI</name>
<dbReference type="InterPro" id="IPR035940">
    <property type="entry name" value="CAP_sf"/>
</dbReference>
<dbReference type="SUPFAM" id="SSF55797">
    <property type="entry name" value="PR-1-like"/>
    <property type="match status" value="1"/>
</dbReference>
<dbReference type="EMBL" id="CP049742">
    <property type="protein sequence ID" value="QPC47426.1"/>
    <property type="molecule type" value="Genomic_DNA"/>
</dbReference>
<protein>
    <submittedName>
        <fullName evidence="4">Sporulation protein</fullName>
    </submittedName>
</protein>
<dbReference type="AlphaFoldDB" id="A0A7S8CCQ2"/>
<evidence type="ECO:0000313" key="4">
    <source>
        <dbReference type="EMBL" id="QPC47426.1"/>
    </source>
</evidence>
<dbReference type="InterPro" id="IPR014258">
    <property type="entry name" value="CAP_domain_YkwD-like"/>
</dbReference>
<evidence type="ECO:0000256" key="1">
    <source>
        <dbReference type="SAM" id="MobiDB-lite"/>
    </source>
</evidence>
<evidence type="ECO:0000259" key="3">
    <source>
        <dbReference type="Pfam" id="PF00188"/>
    </source>
</evidence>
<proteinExistence type="predicted"/>
<dbReference type="KEGG" id="mcui:G8O30_10935"/>
<feature type="chain" id="PRO_5032338486" evidence="2">
    <location>
        <begin position="23"/>
        <end position="268"/>
    </location>
</feature>
<dbReference type="Proteomes" id="UP000593626">
    <property type="component" value="Chromosome"/>
</dbReference>
<keyword evidence="5" id="KW-1185">Reference proteome</keyword>
<dbReference type="NCBIfam" id="TIGR02909">
    <property type="entry name" value="spore_YkwD"/>
    <property type="match status" value="1"/>
</dbReference>
<dbReference type="Gene3D" id="3.40.33.10">
    <property type="entry name" value="CAP"/>
    <property type="match status" value="1"/>
</dbReference>